<dbReference type="PANTHER" id="PTHR31605">
    <property type="entry name" value="GLYCEROL-3-PHOSPHATE O-ACYLTRANSFERASE 1"/>
    <property type="match status" value="1"/>
</dbReference>
<keyword evidence="2" id="KW-1133">Transmembrane helix</keyword>
<dbReference type="GO" id="GO:0016287">
    <property type="term" value="F:glycerone-phosphate O-acyltransferase activity"/>
    <property type="evidence" value="ECO:0007669"/>
    <property type="project" value="TreeGrafter"/>
</dbReference>
<dbReference type="AlphaFoldDB" id="A0A8H7RAX5"/>
<keyword evidence="2" id="KW-0472">Membrane</keyword>
<feature type="region of interest" description="Disordered" evidence="1">
    <location>
        <begin position="556"/>
        <end position="598"/>
    </location>
</feature>
<feature type="compositionally biased region" description="Polar residues" evidence="1">
    <location>
        <begin position="577"/>
        <end position="590"/>
    </location>
</feature>
<dbReference type="GO" id="GO:0008654">
    <property type="term" value="P:phospholipid biosynthetic process"/>
    <property type="evidence" value="ECO:0007669"/>
    <property type="project" value="TreeGrafter"/>
</dbReference>
<dbReference type="PANTHER" id="PTHR31605:SF0">
    <property type="entry name" value="GLYCEROL-3-PHOSPHATE O-ACYLTRANSFERASE 1"/>
    <property type="match status" value="1"/>
</dbReference>
<evidence type="ECO:0000313" key="4">
    <source>
        <dbReference type="EMBL" id="KAG2207791.1"/>
    </source>
</evidence>
<keyword evidence="5" id="KW-1185">Reference proteome</keyword>
<sequence>MPEQPTSIAYLTFQGVFKVISHIFFREIKTTDIQNVPSSGPCIFIVGPHANQFVDGVVYMSVNPRPSYALMAAVSYDKPLIGHVGKILNAIPVVRPQDIVNLGTGKIRYDSINNPFQLQGQDTKFIEEIGTRDFIVFGRNYKVHVSKVISDTLLEITHSIQVDQNVIGDNEKYLPFKIAPHVDQTAVYDEVYNYLNRNECVTIFPEGGSHDRSEMLPLKAGFAVMALGAAAANPALDIKIVPVGLNYFHPDRFRSRAVVSFGQPMTIDKADVEKYKLGGKDKREAVTKLLDQSDEAFKTVTVNAPDYDTLMVVQAARRLYVPKSNSKPSIEQVVKLNRHFVSLWAKLKDDPSLQVIVKKVKYYNDMLTFFGIRDYQVDKLDITPVKAAYQLAKRITKLVAMAGLGAPALISNLPLIWITSYISRKKQKQALAGSSVKIAGKDVLATWKVIVAAFAAPALYGVYSLFYLVYLMKRKTNLSLKAKLTRAGLVWAIQPVLHYLLMRLGDTGLDIYKSIKPLFLAIRNPEAGEIIRSMRKDLSRDITEFINLHAPELGIDGNSGTTSSTSSSSHGSSANSVEVSRTNSDINIDQRNSESSSTSFLEASISTTTDDSYLLSSRDESFLEYSSTDELNESKYQVESIILNEDEDNDEQSPLSQI</sequence>
<feature type="compositionally biased region" description="Low complexity" evidence="1">
    <location>
        <begin position="558"/>
        <end position="576"/>
    </location>
</feature>
<gene>
    <name evidence="4" type="ORF">INT46_001982</name>
</gene>
<dbReference type="InterPro" id="IPR002123">
    <property type="entry name" value="Plipid/glycerol_acylTrfase"/>
</dbReference>
<feature type="domain" description="Phospholipid/glycerol acyltransferase" evidence="3">
    <location>
        <begin position="43"/>
        <end position="248"/>
    </location>
</feature>
<evidence type="ECO:0000256" key="1">
    <source>
        <dbReference type="SAM" id="MobiDB-lite"/>
    </source>
</evidence>
<dbReference type="InterPro" id="IPR052744">
    <property type="entry name" value="GPAT/DAPAT"/>
</dbReference>
<dbReference type="GO" id="GO:0004366">
    <property type="term" value="F:glycerol-3-phosphate O-acyltransferase activity"/>
    <property type="evidence" value="ECO:0007669"/>
    <property type="project" value="TreeGrafter"/>
</dbReference>
<evidence type="ECO:0000259" key="3">
    <source>
        <dbReference type="SMART" id="SM00563"/>
    </source>
</evidence>
<name>A0A8H7RAX5_9FUNG</name>
<keyword evidence="2" id="KW-0812">Transmembrane</keyword>
<dbReference type="SUPFAM" id="SSF69593">
    <property type="entry name" value="Glycerol-3-phosphate (1)-acyltransferase"/>
    <property type="match status" value="1"/>
</dbReference>
<accession>A0A8H7RAX5</accession>
<comment type="caution">
    <text evidence="4">The sequence shown here is derived from an EMBL/GenBank/DDBJ whole genome shotgun (WGS) entry which is preliminary data.</text>
</comment>
<protein>
    <recommendedName>
        <fullName evidence="3">Phospholipid/glycerol acyltransferase domain-containing protein</fullName>
    </recommendedName>
</protein>
<dbReference type="SMART" id="SM00563">
    <property type="entry name" value="PlsC"/>
    <property type="match status" value="1"/>
</dbReference>
<feature type="transmembrane region" description="Helical" evidence="2">
    <location>
        <begin position="449"/>
        <end position="472"/>
    </location>
</feature>
<dbReference type="Pfam" id="PF01553">
    <property type="entry name" value="Acyltransferase"/>
    <property type="match status" value="1"/>
</dbReference>
<dbReference type="EMBL" id="JAEPRC010000123">
    <property type="protein sequence ID" value="KAG2207791.1"/>
    <property type="molecule type" value="Genomic_DNA"/>
</dbReference>
<evidence type="ECO:0000256" key="2">
    <source>
        <dbReference type="SAM" id="Phobius"/>
    </source>
</evidence>
<evidence type="ECO:0000313" key="5">
    <source>
        <dbReference type="Proteomes" id="UP000650833"/>
    </source>
</evidence>
<reference evidence="4" key="1">
    <citation type="submission" date="2020-12" db="EMBL/GenBank/DDBJ databases">
        <title>Metabolic potential, ecology and presence of endohyphal bacteria is reflected in genomic diversity of Mucoromycotina.</title>
        <authorList>
            <person name="Muszewska A."/>
            <person name="Okrasinska A."/>
            <person name="Steczkiewicz K."/>
            <person name="Drgas O."/>
            <person name="Orlowska M."/>
            <person name="Perlinska-Lenart U."/>
            <person name="Aleksandrzak-Piekarczyk T."/>
            <person name="Szatraj K."/>
            <person name="Zielenkiewicz U."/>
            <person name="Pilsyk S."/>
            <person name="Malc E."/>
            <person name="Mieczkowski P."/>
            <person name="Kruszewska J.S."/>
            <person name="Biernat P."/>
            <person name="Pawlowska J."/>
        </authorList>
    </citation>
    <scope>NUCLEOTIDE SEQUENCE</scope>
    <source>
        <strain evidence="4">CBS 226.32</strain>
    </source>
</reference>
<dbReference type="OrthoDB" id="2427554at2759"/>
<organism evidence="4 5">
    <name type="scientific">Mucor plumbeus</name>
    <dbReference type="NCBI Taxonomy" id="97098"/>
    <lineage>
        <taxon>Eukaryota</taxon>
        <taxon>Fungi</taxon>
        <taxon>Fungi incertae sedis</taxon>
        <taxon>Mucoromycota</taxon>
        <taxon>Mucoromycotina</taxon>
        <taxon>Mucoromycetes</taxon>
        <taxon>Mucorales</taxon>
        <taxon>Mucorineae</taxon>
        <taxon>Mucoraceae</taxon>
        <taxon>Mucor</taxon>
    </lineage>
</organism>
<dbReference type="Proteomes" id="UP000650833">
    <property type="component" value="Unassembled WGS sequence"/>
</dbReference>
<feature type="transmembrane region" description="Helical" evidence="2">
    <location>
        <begin position="398"/>
        <end position="418"/>
    </location>
</feature>
<proteinExistence type="predicted"/>